<dbReference type="InterPro" id="IPR003613">
    <property type="entry name" value="Ubox_domain"/>
</dbReference>
<comment type="pathway">
    <text evidence="1">Protein modification; protein ubiquitination.</text>
</comment>
<evidence type="ECO:0000313" key="6">
    <source>
        <dbReference type="EMBL" id="KAL3717892.1"/>
    </source>
</evidence>
<gene>
    <name evidence="6" type="ORF">ACJRO7_003087</name>
</gene>
<dbReference type="Pfam" id="PF23112">
    <property type="entry name" value="PUB62-63_C"/>
    <property type="match status" value="1"/>
</dbReference>
<dbReference type="InterPro" id="IPR057649">
    <property type="entry name" value="PUB62-63_C"/>
</dbReference>
<keyword evidence="2" id="KW-0808">Transferase</keyword>
<evidence type="ECO:0000256" key="2">
    <source>
        <dbReference type="ARBA" id="ARBA00022679"/>
    </source>
</evidence>
<dbReference type="SUPFAM" id="SSF57850">
    <property type="entry name" value="RING/U-box"/>
    <property type="match status" value="1"/>
</dbReference>
<evidence type="ECO:0000256" key="1">
    <source>
        <dbReference type="ARBA" id="ARBA00004906"/>
    </source>
</evidence>
<evidence type="ECO:0000259" key="5">
    <source>
        <dbReference type="PROSITE" id="PS51698"/>
    </source>
</evidence>
<dbReference type="Pfam" id="PF04564">
    <property type="entry name" value="U-box"/>
    <property type="match status" value="1"/>
</dbReference>
<accession>A0ABD3IV13</accession>
<feature type="compositionally biased region" description="Pro residues" evidence="4">
    <location>
        <begin position="63"/>
        <end position="78"/>
    </location>
</feature>
<name>A0ABD3IV13_EUCGL</name>
<feature type="domain" description="U-box" evidence="5">
    <location>
        <begin position="281"/>
        <end position="353"/>
    </location>
</feature>
<evidence type="ECO:0000256" key="4">
    <source>
        <dbReference type="SAM" id="MobiDB-lite"/>
    </source>
</evidence>
<dbReference type="PANTHER" id="PTHR33644:SF5">
    <property type="entry name" value="U-BOX DOMAIN-CONTAINING PROTEIN 62"/>
    <property type="match status" value="1"/>
</dbReference>
<dbReference type="AlphaFoldDB" id="A0ABD3IV13"/>
<dbReference type="GO" id="GO:0016740">
    <property type="term" value="F:transferase activity"/>
    <property type="evidence" value="ECO:0007669"/>
    <property type="project" value="UniProtKB-KW"/>
</dbReference>
<dbReference type="Gene3D" id="3.30.40.10">
    <property type="entry name" value="Zinc/RING finger domain, C3HC4 (zinc finger)"/>
    <property type="match status" value="1"/>
</dbReference>
<dbReference type="EMBL" id="JBJKBG010000010">
    <property type="protein sequence ID" value="KAL3717892.1"/>
    <property type="molecule type" value="Genomic_DNA"/>
</dbReference>
<organism evidence="6 7">
    <name type="scientific">Eucalyptus globulus</name>
    <name type="common">Tasmanian blue gum</name>
    <dbReference type="NCBI Taxonomy" id="34317"/>
    <lineage>
        <taxon>Eukaryota</taxon>
        <taxon>Viridiplantae</taxon>
        <taxon>Streptophyta</taxon>
        <taxon>Embryophyta</taxon>
        <taxon>Tracheophyta</taxon>
        <taxon>Spermatophyta</taxon>
        <taxon>Magnoliopsida</taxon>
        <taxon>eudicotyledons</taxon>
        <taxon>Gunneridae</taxon>
        <taxon>Pentapetalae</taxon>
        <taxon>rosids</taxon>
        <taxon>malvids</taxon>
        <taxon>Myrtales</taxon>
        <taxon>Myrtaceae</taxon>
        <taxon>Myrtoideae</taxon>
        <taxon>Eucalypteae</taxon>
        <taxon>Eucalyptus</taxon>
    </lineage>
</organism>
<dbReference type="PROSITE" id="PS51698">
    <property type="entry name" value="U_BOX"/>
    <property type="match status" value="1"/>
</dbReference>
<keyword evidence="3" id="KW-0833">Ubl conjugation pathway</keyword>
<protein>
    <recommendedName>
        <fullName evidence="5">U-box domain-containing protein</fullName>
    </recommendedName>
</protein>
<comment type="caution">
    <text evidence="6">The sequence shown here is derived from an EMBL/GenBank/DDBJ whole genome shotgun (WGS) entry which is preliminary data.</text>
</comment>
<sequence>MKMSGDEMGLVPPPVGLNSQLLFQDDPALRFSGPAPPSRVVGGDPVPKPREIPPSFLESRYFPTPPPPPQPPPQPQTHPQPAEFRHGQYANDPRPDAGGAPRNWSDNNDSSADGSEGNEEEDEDDDEADEEEEEEEEGGGFVGFGGESNRARDGANSNKNGGGSNNKGNSGGGVIKLSNGKTKFGPLFGCGREVVVVNDGNCGQIGSDARGSCGEIHQQRLRIGNFENAVTIAEPDGDLYYSNYLRGEGSGRGQKDVVAVDSGCGFSGRKDGVLTNDSGDSLRDIFSDPLTGALMEDAMILPCGHSFGGGGIQHVIKMKACPSCQLSISEDSILPNFSLRAAIQAFLREEDLLFHRSTKRRRERLDQEKGNCSDSNLMDTMRGRGVQFPFAVTDRVIIKGNKRTPERFVGREAVVTTQCLNGWYVVKTLDNAESVKLQYRSLAKVRDDSSSKAMSCKLTSNWL</sequence>
<dbReference type="SMART" id="SM00504">
    <property type="entry name" value="Ubox"/>
    <property type="match status" value="1"/>
</dbReference>
<proteinExistence type="predicted"/>
<keyword evidence="7" id="KW-1185">Reference proteome</keyword>
<reference evidence="6 7" key="1">
    <citation type="submission" date="2024-11" db="EMBL/GenBank/DDBJ databases">
        <title>Chromosome-level genome assembly of Eucalyptus globulus Labill. provides insights into its genome evolution.</title>
        <authorList>
            <person name="Li X."/>
        </authorList>
    </citation>
    <scope>NUCLEOTIDE SEQUENCE [LARGE SCALE GENOMIC DNA]</scope>
    <source>
        <strain evidence="6">CL2024</strain>
        <tissue evidence="6">Fresh tender leaves</tissue>
    </source>
</reference>
<evidence type="ECO:0000313" key="7">
    <source>
        <dbReference type="Proteomes" id="UP001634007"/>
    </source>
</evidence>
<dbReference type="InterPro" id="IPR013083">
    <property type="entry name" value="Znf_RING/FYVE/PHD"/>
</dbReference>
<feature type="compositionally biased region" description="Acidic residues" evidence="4">
    <location>
        <begin position="116"/>
        <end position="138"/>
    </location>
</feature>
<dbReference type="Proteomes" id="UP001634007">
    <property type="component" value="Unassembled WGS sequence"/>
</dbReference>
<dbReference type="PANTHER" id="PTHR33644">
    <property type="entry name" value="U-BOX DOMAIN-CONTAINING PROTEIN 62-RELATED"/>
    <property type="match status" value="1"/>
</dbReference>
<feature type="compositionally biased region" description="Gly residues" evidence="4">
    <location>
        <begin position="160"/>
        <end position="174"/>
    </location>
</feature>
<feature type="region of interest" description="Disordered" evidence="4">
    <location>
        <begin position="1"/>
        <end position="174"/>
    </location>
</feature>
<evidence type="ECO:0000256" key="3">
    <source>
        <dbReference type="ARBA" id="ARBA00022786"/>
    </source>
</evidence>